<dbReference type="SUPFAM" id="SSF140383">
    <property type="entry name" value="BSD domain-like"/>
    <property type="match status" value="1"/>
</dbReference>
<feature type="compositionally biased region" description="Polar residues" evidence="1">
    <location>
        <begin position="61"/>
        <end position="82"/>
    </location>
</feature>
<dbReference type="Gene3D" id="1.10.3970.10">
    <property type="entry name" value="BSD domain"/>
    <property type="match status" value="1"/>
</dbReference>
<evidence type="ECO:0000313" key="3">
    <source>
        <dbReference type="EMBL" id="MDE51931.1"/>
    </source>
</evidence>
<feature type="region of interest" description="Disordered" evidence="1">
    <location>
        <begin position="17"/>
        <end position="104"/>
    </location>
</feature>
<gene>
    <name evidence="3" type="primary">Sap47_0</name>
    <name evidence="3" type="ORF">g.10311</name>
</gene>
<proteinExistence type="predicted"/>
<feature type="compositionally biased region" description="Polar residues" evidence="1">
    <location>
        <begin position="22"/>
        <end position="33"/>
    </location>
</feature>
<feature type="compositionally biased region" description="Low complexity" evidence="1">
    <location>
        <begin position="320"/>
        <end position="344"/>
    </location>
</feature>
<reference evidence="3" key="1">
    <citation type="submission" date="2018-10" db="EMBL/GenBank/DDBJ databases">
        <title>Transcriptome assembly of Aceria tosichella (Wheat curl mite) Type 2.</title>
        <authorList>
            <person name="Scully E.D."/>
            <person name="Geib S.M."/>
            <person name="Palmer N.A."/>
            <person name="Gupta A.K."/>
            <person name="Sarath G."/>
            <person name="Tatineni S."/>
        </authorList>
    </citation>
    <scope>NUCLEOTIDE SEQUENCE</scope>
    <source>
        <strain evidence="3">LincolnNE</strain>
    </source>
</reference>
<dbReference type="PANTHER" id="PTHR16019">
    <property type="entry name" value="SYNAPSE-ASSOCIATED PROTEIN"/>
    <property type="match status" value="1"/>
</dbReference>
<accession>A0A6G1SNZ6</accession>
<dbReference type="GO" id="GO:0048172">
    <property type="term" value="P:regulation of short-term neuronal synaptic plasticity"/>
    <property type="evidence" value="ECO:0007669"/>
    <property type="project" value="TreeGrafter"/>
</dbReference>
<organism evidence="3">
    <name type="scientific">Aceria tosichella</name>
    <name type="common">wheat curl mite</name>
    <dbReference type="NCBI Taxonomy" id="561515"/>
    <lineage>
        <taxon>Eukaryota</taxon>
        <taxon>Metazoa</taxon>
        <taxon>Ecdysozoa</taxon>
        <taxon>Arthropoda</taxon>
        <taxon>Chelicerata</taxon>
        <taxon>Arachnida</taxon>
        <taxon>Acari</taxon>
        <taxon>Acariformes</taxon>
        <taxon>Trombidiformes</taxon>
        <taxon>Prostigmata</taxon>
        <taxon>Eupodina</taxon>
        <taxon>Eriophyoidea</taxon>
        <taxon>Eriophyidae</taxon>
        <taxon>Eriophyinae</taxon>
        <taxon>Aceriini</taxon>
        <taxon>Aceria</taxon>
    </lineage>
</organism>
<feature type="compositionally biased region" description="Polar residues" evidence="1">
    <location>
        <begin position="345"/>
        <end position="387"/>
    </location>
</feature>
<name>A0A6G1SNZ6_9ACAR</name>
<dbReference type="PROSITE" id="PS50858">
    <property type="entry name" value="BSD"/>
    <property type="match status" value="1"/>
</dbReference>
<dbReference type="InterPro" id="IPR051494">
    <property type="entry name" value="BSD_domain-containing"/>
</dbReference>
<dbReference type="GO" id="GO:0005794">
    <property type="term" value="C:Golgi apparatus"/>
    <property type="evidence" value="ECO:0007669"/>
    <property type="project" value="TreeGrafter"/>
</dbReference>
<feature type="domain" description="BSD" evidence="2">
    <location>
        <begin position="220"/>
        <end position="274"/>
    </location>
</feature>
<dbReference type="InterPro" id="IPR035925">
    <property type="entry name" value="BSD_dom_sf"/>
</dbReference>
<dbReference type="InterPro" id="IPR005607">
    <property type="entry name" value="BSD_dom"/>
</dbReference>
<dbReference type="PANTHER" id="PTHR16019:SF6">
    <property type="entry name" value="SYNAPSE-ASSOCIATED PROTEIN 1"/>
    <property type="match status" value="1"/>
</dbReference>
<dbReference type="SMART" id="SM00751">
    <property type="entry name" value="BSD"/>
    <property type="match status" value="1"/>
</dbReference>
<dbReference type="GO" id="GO:0005634">
    <property type="term" value="C:nucleus"/>
    <property type="evidence" value="ECO:0007669"/>
    <property type="project" value="TreeGrafter"/>
</dbReference>
<dbReference type="AlphaFoldDB" id="A0A6G1SNZ6"/>
<sequence length="464" mass="50668">MDFFDNVVNKSNAIIKERLNNPFGSKQSDSQEQPGGAAHRASQDGGGGGGDGGGGGPRADYQQTQASRIPTDNDNQSELTRATTEKHPSQDSANGAAEFRGGESDKNSQFAAIAADAEAVAQKAAKGAQKFGTFLFSMANKAGQTVSQTAKQVKQAVENTSILTDLTREQQEFVREHGGSLQAGELPWLNEPDEARSAYIREQILSLSQDKRNFVRAPPSDSDFRFDPKSCYPIALSLLREDPNLNKMRYELVPKLVNEDTFWCNYFYRVSMLKQMSEKGADAKKGWSSSRSSSGEGPDEVGSVDGHQTENEPFSPGYDTSSTAAAAATTTATSSATNTTTSTTLGYGNQQKQESFSLENTTAPSTRSDGSTKQDPQQQEQYQSNELESSESRKLVAEADDLKSKLRELNIGSFSLDGQDVLDEEAEIRRDLQEFELVSRGDISDLEKEVLNSELNQLKQQQQR</sequence>
<dbReference type="EMBL" id="GGYP01007160">
    <property type="protein sequence ID" value="MDE51931.1"/>
    <property type="molecule type" value="Transcribed_RNA"/>
</dbReference>
<dbReference type="Pfam" id="PF03909">
    <property type="entry name" value="BSD"/>
    <property type="match status" value="1"/>
</dbReference>
<feature type="compositionally biased region" description="Gly residues" evidence="1">
    <location>
        <begin position="44"/>
        <end position="57"/>
    </location>
</feature>
<feature type="region of interest" description="Disordered" evidence="1">
    <location>
        <begin position="281"/>
        <end position="394"/>
    </location>
</feature>
<dbReference type="GO" id="GO:0038203">
    <property type="term" value="P:TORC2 signaling"/>
    <property type="evidence" value="ECO:0007669"/>
    <property type="project" value="TreeGrafter"/>
</dbReference>
<evidence type="ECO:0000259" key="2">
    <source>
        <dbReference type="PROSITE" id="PS50858"/>
    </source>
</evidence>
<protein>
    <submittedName>
        <fullName evidence="3">Synapse-associated protein</fullName>
    </submittedName>
</protein>
<evidence type="ECO:0000256" key="1">
    <source>
        <dbReference type="SAM" id="MobiDB-lite"/>
    </source>
</evidence>